<dbReference type="KEGG" id="scc:Spico_0823"/>
<organism evidence="2 3">
    <name type="scientific">Parasphaerochaeta coccoides (strain ATCC BAA-1237 / DSM 17374 / SPN1)</name>
    <name type="common">Sphaerochaeta coccoides</name>
    <dbReference type="NCBI Taxonomy" id="760011"/>
    <lineage>
        <taxon>Bacteria</taxon>
        <taxon>Pseudomonadati</taxon>
        <taxon>Spirochaetota</taxon>
        <taxon>Spirochaetia</taxon>
        <taxon>Spirochaetales</taxon>
        <taxon>Sphaerochaetaceae</taxon>
        <taxon>Parasphaerochaeta</taxon>
    </lineage>
</organism>
<protein>
    <submittedName>
        <fullName evidence="2">Uncharacterized protein</fullName>
    </submittedName>
</protein>
<keyword evidence="1" id="KW-1133">Transmembrane helix</keyword>
<dbReference type="Proteomes" id="UP000007939">
    <property type="component" value="Chromosome"/>
</dbReference>
<evidence type="ECO:0000256" key="1">
    <source>
        <dbReference type="SAM" id="Phobius"/>
    </source>
</evidence>
<feature type="transmembrane region" description="Helical" evidence="1">
    <location>
        <begin position="6"/>
        <end position="27"/>
    </location>
</feature>
<dbReference type="RefSeq" id="WP_013739443.1">
    <property type="nucleotide sequence ID" value="NC_015436.1"/>
</dbReference>
<evidence type="ECO:0000313" key="3">
    <source>
        <dbReference type="Proteomes" id="UP000007939"/>
    </source>
</evidence>
<feature type="transmembrane region" description="Helical" evidence="1">
    <location>
        <begin position="48"/>
        <end position="64"/>
    </location>
</feature>
<keyword evidence="1" id="KW-0472">Membrane</keyword>
<keyword evidence="1" id="KW-0812">Transmembrane</keyword>
<gene>
    <name evidence="2" type="ordered locus">Spico_0823</name>
</gene>
<name>F4GHE8_PARC1</name>
<keyword evidence="3" id="KW-1185">Reference proteome</keyword>
<reference evidence="3" key="1">
    <citation type="submission" date="2011-04" db="EMBL/GenBank/DDBJ databases">
        <title>The complete genome of Spirochaeta coccoides DSM 17374.</title>
        <authorList>
            <person name="Lucas S."/>
            <person name="Copeland A."/>
            <person name="Lapidus A."/>
            <person name="Bruce D."/>
            <person name="Goodwin L."/>
            <person name="Pitluck S."/>
            <person name="Peters L."/>
            <person name="Kyrpides N."/>
            <person name="Mavromatis K."/>
            <person name="Pagani I."/>
            <person name="Ivanova N."/>
            <person name="Ovchinnikova G."/>
            <person name="Lu M."/>
            <person name="Detter J.C."/>
            <person name="Tapia R."/>
            <person name="Han C."/>
            <person name="Land M."/>
            <person name="Hauser L."/>
            <person name="Markowitz V."/>
            <person name="Cheng J.-F."/>
            <person name="Hugenholtz P."/>
            <person name="Woyke T."/>
            <person name="Wu D."/>
            <person name="Spring S."/>
            <person name="Schroeder M."/>
            <person name="Brambilla E."/>
            <person name="Klenk H.-P."/>
            <person name="Eisen J.A."/>
        </authorList>
    </citation>
    <scope>NUCLEOTIDE SEQUENCE [LARGE SCALE GENOMIC DNA]</scope>
    <source>
        <strain evidence="3">ATCC BAA-1237 / DSM 17374 / SPN1</strain>
    </source>
</reference>
<dbReference type="STRING" id="760011.Spico_0823"/>
<dbReference type="EMBL" id="CP002659">
    <property type="protein sequence ID" value="AEC02047.1"/>
    <property type="molecule type" value="Genomic_DNA"/>
</dbReference>
<accession>F4GHE8</accession>
<sequence length="107" mass="11675">MDTYILPQLLVLIPFLMGLAQVIKPYLADDAKPNIIKNTLKSTKRIPYILWIISVLISTAYGFIYNSGYAGGLDKAIYAVLIVGILHGSVVAWTAMGLYDTAKAAKV</sequence>
<reference evidence="2 3" key="2">
    <citation type="journal article" date="2012" name="Stand. Genomic Sci.">
        <title>Complete genome sequence of the termite hindgut bacterium Spirochaeta coccoides type strain (SPN1(T)), reclassification in the genus Sphaerochaeta as Sphaerochaeta coccoides comb. nov. and emendations of the family Spirochaetaceae and the genus Sphaerochaeta.</title>
        <authorList>
            <person name="Abt B."/>
            <person name="Han C."/>
            <person name="Scheuner C."/>
            <person name="Lu M."/>
            <person name="Lapidus A."/>
            <person name="Nolan M."/>
            <person name="Lucas S."/>
            <person name="Hammon N."/>
            <person name="Deshpande S."/>
            <person name="Cheng J.F."/>
            <person name="Tapia R."/>
            <person name="Goodwin L.A."/>
            <person name="Pitluck S."/>
            <person name="Liolios K."/>
            <person name="Pagani I."/>
            <person name="Ivanova N."/>
            <person name="Mavromatis K."/>
            <person name="Mikhailova N."/>
            <person name="Huntemann M."/>
            <person name="Pati A."/>
            <person name="Chen A."/>
            <person name="Palaniappan K."/>
            <person name="Land M."/>
            <person name="Hauser L."/>
            <person name="Brambilla E.M."/>
            <person name="Rohde M."/>
            <person name="Spring S."/>
            <person name="Gronow S."/>
            <person name="Goker M."/>
            <person name="Woyke T."/>
            <person name="Bristow J."/>
            <person name="Eisen J.A."/>
            <person name="Markowitz V."/>
            <person name="Hugenholtz P."/>
            <person name="Kyrpides N.C."/>
            <person name="Klenk H.P."/>
            <person name="Detter J.C."/>
        </authorList>
    </citation>
    <scope>NUCLEOTIDE SEQUENCE [LARGE SCALE GENOMIC DNA]</scope>
    <source>
        <strain evidence="3">ATCC BAA-1237 / DSM 17374 / SPN1</strain>
    </source>
</reference>
<dbReference type="HOGENOM" id="CLU_2208341_0_0_12"/>
<proteinExistence type="predicted"/>
<dbReference type="AlphaFoldDB" id="F4GHE8"/>
<evidence type="ECO:0000313" key="2">
    <source>
        <dbReference type="EMBL" id="AEC02047.1"/>
    </source>
</evidence>
<feature type="transmembrane region" description="Helical" evidence="1">
    <location>
        <begin position="76"/>
        <end position="99"/>
    </location>
</feature>